<dbReference type="EMBL" id="UGMS01000001">
    <property type="protein sequence ID" value="STV71306.1"/>
    <property type="molecule type" value="Genomic_DNA"/>
</dbReference>
<reference evidence="1 2" key="1">
    <citation type="submission" date="2018-06" db="EMBL/GenBank/DDBJ databases">
        <authorList>
            <consortium name="Pathogen Informatics"/>
            <person name="Doyle S."/>
        </authorList>
    </citation>
    <scope>NUCLEOTIDE SEQUENCE [LARGE SCALE GENOMIC DNA]</scope>
    <source>
        <strain evidence="1 2">NCTC11685</strain>
    </source>
</reference>
<dbReference type="InterPro" id="IPR029062">
    <property type="entry name" value="Class_I_gatase-like"/>
</dbReference>
<dbReference type="SUPFAM" id="SSF52317">
    <property type="entry name" value="Class I glutamine amidotransferase-like"/>
    <property type="match status" value="1"/>
</dbReference>
<evidence type="ECO:0000313" key="2">
    <source>
        <dbReference type="Proteomes" id="UP000254863"/>
    </source>
</evidence>
<organism evidence="1 2">
    <name type="scientific">Klebsiella michiganensis</name>
    <dbReference type="NCBI Taxonomy" id="1134687"/>
    <lineage>
        <taxon>Bacteria</taxon>
        <taxon>Pseudomonadati</taxon>
        <taxon>Pseudomonadota</taxon>
        <taxon>Gammaproteobacteria</taxon>
        <taxon>Enterobacterales</taxon>
        <taxon>Enterobacteriaceae</taxon>
        <taxon>Klebsiella/Raoultella group</taxon>
        <taxon>Klebsiella</taxon>
    </lineage>
</organism>
<evidence type="ECO:0000313" key="1">
    <source>
        <dbReference type="EMBL" id="STV71306.1"/>
    </source>
</evidence>
<gene>
    <name evidence="1" type="ORF">NCTC11685_00238</name>
</gene>
<dbReference type="AlphaFoldDB" id="A0A7H4MZ25"/>
<accession>A0A7H4MZ25</accession>
<dbReference type="Proteomes" id="UP000254863">
    <property type="component" value="Unassembled WGS sequence"/>
</dbReference>
<comment type="caution">
    <text evidence="1">The sequence shown here is derived from an EMBL/GenBank/DDBJ whole genome shotgun (WGS) entry which is preliminary data.</text>
</comment>
<proteinExistence type="predicted"/>
<protein>
    <submittedName>
        <fullName evidence="1">Uncharacterized protein</fullName>
    </submittedName>
</protein>
<dbReference type="Gene3D" id="3.40.50.880">
    <property type="match status" value="1"/>
</dbReference>
<name>A0A7H4MZ25_9ENTR</name>
<sequence length="72" mass="8349">MRSIGGVRCLPDYTFETIPDDYAALVLVGGMNWWGEEARRVVPLVEQAQARQIVGRRDMRRFGIPWRAWLSQ</sequence>